<accession>A0A4Y2U053</accession>
<proteinExistence type="predicted"/>
<keyword evidence="3" id="KW-1185">Reference proteome</keyword>
<dbReference type="InterPro" id="IPR056576">
    <property type="entry name" value="MGAT4_A/B/C_C"/>
</dbReference>
<dbReference type="OrthoDB" id="2016523at2759"/>
<organism evidence="2 3">
    <name type="scientific">Araneus ventricosus</name>
    <name type="common">Orbweaver spider</name>
    <name type="synonym">Epeira ventricosa</name>
    <dbReference type="NCBI Taxonomy" id="182803"/>
    <lineage>
        <taxon>Eukaryota</taxon>
        <taxon>Metazoa</taxon>
        <taxon>Ecdysozoa</taxon>
        <taxon>Arthropoda</taxon>
        <taxon>Chelicerata</taxon>
        <taxon>Arachnida</taxon>
        <taxon>Araneae</taxon>
        <taxon>Araneomorphae</taxon>
        <taxon>Entelegynae</taxon>
        <taxon>Araneoidea</taxon>
        <taxon>Araneidae</taxon>
        <taxon>Araneus</taxon>
    </lineage>
</organism>
<comment type="caution">
    <text evidence="2">The sequence shown here is derived from an EMBL/GenBank/DDBJ whole genome shotgun (WGS) entry which is preliminary data.</text>
</comment>
<protein>
    <recommendedName>
        <fullName evidence="1">MGAT4 A/B/C C-terminal domain-containing protein</fullName>
    </recommendedName>
</protein>
<evidence type="ECO:0000313" key="3">
    <source>
        <dbReference type="Proteomes" id="UP000499080"/>
    </source>
</evidence>
<evidence type="ECO:0000313" key="2">
    <source>
        <dbReference type="EMBL" id="GBO06248.1"/>
    </source>
</evidence>
<name>A0A4Y2U053_ARAVE</name>
<dbReference type="EMBL" id="BGPR01032653">
    <property type="protein sequence ID" value="GBO06248.1"/>
    <property type="molecule type" value="Genomic_DNA"/>
</dbReference>
<dbReference type="AlphaFoldDB" id="A0A4Y2U053"/>
<evidence type="ECO:0000259" key="1">
    <source>
        <dbReference type="Pfam" id="PF23524"/>
    </source>
</evidence>
<reference evidence="2 3" key="1">
    <citation type="journal article" date="2019" name="Sci. Rep.">
        <title>Orb-weaving spider Araneus ventricosus genome elucidates the spidroin gene catalogue.</title>
        <authorList>
            <person name="Kono N."/>
            <person name="Nakamura H."/>
            <person name="Ohtoshi R."/>
            <person name="Moran D.A.P."/>
            <person name="Shinohara A."/>
            <person name="Yoshida Y."/>
            <person name="Fujiwara M."/>
            <person name="Mori M."/>
            <person name="Tomita M."/>
            <person name="Arakawa K."/>
        </authorList>
    </citation>
    <scope>NUCLEOTIDE SEQUENCE [LARGE SCALE GENOMIC DNA]</scope>
</reference>
<sequence>MHGDHTLSRAYKGETYFWSFMPMKGDNITFHFSPPVLIERATAPAPPPTFKTGLPQWFCGFRYGESLAPPPPRSHYSFMAQQSKLISGADGFPNFSTAQIKFTSEFHTESRFGRYKTEFADVACP</sequence>
<dbReference type="Proteomes" id="UP000499080">
    <property type="component" value="Unassembled WGS sequence"/>
</dbReference>
<feature type="domain" description="MGAT4 A/B/C C-terminal" evidence="1">
    <location>
        <begin position="2"/>
        <end position="41"/>
    </location>
</feature>
<gene>
    <name evidence="2" type="ORF">AVEN_19855_1</name>
</gene>
<dbReference type="Pfam" id="PF23524">
    <property type="entry name" value="MGAT4A_C"/>
    <property type="match status" value="1"/>
</dbReference>